<name>A0A5C7AKN9_9BACT</name>
<dbReference type="AlphaFoldDB" id="A0A5C7AKN9"/>
<evidence type="ECO:0000313" key="1">
    <source>
        <dbReference type="EMBL" id="TXE08961.1"/>
    </source>
</evidence>
<reference evidence="1 2" key="1">
    <citation type="submission" date="2019-08" db="EMBL/GenBank/DDBJ databases">
        <title>Genomes sequence of Algoriphagus aquimarinus ACAM450.</title>
        <authorList>
            <person name="Bowman J.P."/>
        </authorList>
    </citation>
    <scope>NUCLEOTIDE SEQUENCE [LARGE SCALE GENOMIC DNA]</scope>
    <source>
        <strain evidence="1 2">ACAM 450</strain>
    </source>
</reference>
<organism evidence="1 2">
    <name type="scientific">Algoriphagus aquimarinus</name>
    <dbReference type="NCBI Taxonomy" id="237018"/>
    <lineage>
        <taxon>Bacteria</taxon>
        <taxon>Pseudomonadati</taxon>
        <taxon>Bacteroidota</taxon>
        <taxon>Cytophagia</taxon>
        <taxon>Cytophagales</taxon>
        <taxon>Cyclobacteriaceae</taxon>
        <taxon>Algoriphagus</taxon>
    </lineage>
</organism>
<dbReference type="EMBL" id="VORW01000009">
    <property type="protein sequence ID" value="TXE08961.1"/>
    <property type="molecule type" value="Genomic_DNA"/>
</dbReference>
<accession>A0A5C7AKN9</accession>
<sequence length="34" mass="3968">MVVLDQNPLKVHPMTLKEIQVMETIKEGKTIFKK</sequence>
<proteinExistence type="predicted"/>
<dbReference type="OrthoDB" id="9767366at2"/>
<comment type="caution">
    <text evidence="1">The sequence shown here is derived from an EMBL/GenBank/DDBJ whole genome shotgun (WGS) entry which is preliminary data.</text>
</comment>
<dbReference type="Proteomes" id="UP000321935">
    <property type="component" value="Unassembled WGS sequence"/>
</dbReference>
<evidence type="ECO:0000313" key="2">
    <source>
        <dbReference type="Proteomes" id="UP000321935"/>
    </source>
</evidence>
<protein>
    <submittedName>
        <fullName evidence="1">Uncharacterized protein</fullName>
    </submittedName>
</protein>
<gene>
    <name evidence="1" type="ORF">ESV85_14170</name>
</gene>